<protein>
    <submittedName>
        <fullName evidence="4">Mannosyl phosphorylinositol ceramide synthase SUR1</fullName>
    </submittedName>
</protein>
<comment type="caution">
    <text evidence="4">The sequence shown here is derived from an EMBL/GenBank/DDBJ whole genome shotgun (WGS) entry which is preliminary data.</text>
</comment>
<dbReference type="GeneID" id="55971575"/>
<reference evidence="4" key="1">
    <citation type="submission" date="2020-03" db="EMBL/GenBank/DDBJ databases">
        <title>Site-based positive gene gene selection in Geosmithia morbida across the United States reveals a broad range of putative effectors and factors for local host and environmental adapation.</title>
        <authorList>
            <person name="Onufrak A."/>
            <person name="Murdoch R.W."/>
            <person name="Gazis R."/>
            <person name="Huff M."/>
            <person name="Staton M."/>
            <person name="Klingeman W."/>
            <person name="Hadziabdic D."/>
        </authorList>
    </citation>
    <scope>NUCLEOTIDE SEQUENCE</scope>
    <source>
        <strain evidence="4">1262</strain>
    </source>
</reference>
<evidence type="ECO:0000313" key="4">
    <source>
        <dbReference type="EMBL" id="KAF4124681.1"/>
    </source>
</evidence>
<gene>
    <name evidence="4" type="ORF">GMORB2_5347</name>
</gene>
<evidence type="ECO:0000256" key="3">
    <source>
        <dbReference type="SAM" id="Phobius"/>
    </source>
</evidence>
<dbReference type="InterPro" id="IPR007577">
    <property type="entry name" value="GlycoTrfase_DXD_sugar-bd_CS"/>
</dbReference>
<sequence>MRLRSGLILAVGVLLPLALLFHLRGHIYQLGEVAVTYSTFYELIRNHADLLYRYPAPASSPDGDETGDQPAVPRILHSVVLGNASRDDYVDALDSCTTLHPDWEHIVWTDESATAFIGEHYPDILPHYQGYAQHIQRANVLRYAVLHHHGGVYLDLDVWCRVALDATPIVRLPFVSPGAHPAGVNNAFISSRPGHPLLGAILAAVPSHDRSWGLPMRIPYVENMMSTGCMYYTNVWMSYVRGLVKQHVLPSSATPDHPPAPSAGNSSSFANRVFVLADTDGQLGPQMLRGKVTTPLFTHGGASSWHSWDAALVLSLSRHYVLYALVAPVVVVALSLAACSLVRRRRLRLRHRGWTAVGSWWSPAEDDAHPAAVVADEPVADEALSDKD</sequence>
<accession>A0A9P5D5L7</accession>
<evidence type="ECO:0000256" key="2">
    <source>
        <dbReference type="ARBA" id="ARBA00022679"/>
    </source>
</evidence>
<dbReference type="EMBL" id="JAANYQ010000004">
    <property type="protein sequence ID" value="KAF4124681.1"/>
    <property type="molecule type" value="Genomic_DNA"/>
</dbReference>
<feature type="transmembrane region" description="Helical" evidence="3">
    <location>
        <begin position="320"/>
        <end position="342"/>
    </location>
</feature>
<dbReference type="Gene3D" id="3.90.550.20">
    <property type="match status" value="1"/>
</dbReference>
<name>A0A9P5D5L7_9HYPO</name>
<keyword evidence="3" id="KW-1133">Transmembrane helix</keyword>
<dbReference type="InterPro" id="IPR029044">
    <property type="entry name" value="Nucleotide-diphossugar_trans"/>
</dbReference>
<comment type="similarity">
    <text evidence="1">Belongs to the glycosyltransferase 32 family.</text>
</comment>
<dbReference type="GO" id="GO:0000030">
    <property type="term" value="F:mannosyltransferase activity"/>
    <property type="evidence" value="ECO:0007669"/>
    <property type="project" value="TreeGrafter"/>
</dbReference>
<keyword evidence="2" id="KW-0808">Transferase</keyword>
<keyword evidence="5" id="KW-1185">Reference proteome</keyword>
<dbReference type="GO" id="GO:0051999">
    <property type="term" value="P:mannosyl-inositol phosphorylceramide biosynthetic process"/>
    <property type="evidence" value="ECO:0007669"/>
    <property type="project" value="TreeGrafter"/>
</dbReference>
<dbReference type="PANTHER" id="PTHR32385:SF15">
    <property type="entry name" value="INOSITOL PHOSPHOCERAMIDE MANNOSYLTRANSFERASE 1"/>
    <property type="match status" value="1"/>
</dbReference>
<evidence type="ECO:0000313" key="5">
    <source>
        <dbReference type="Proteomes" id="UP000749293"/>
    </source>
</evidence>
<proteinExistence type="inferred from homology"/>
<dbReference type="SUPFAM" id="SSF53448">
    <property type="entry name" value="Nucleotide-diphospho-sugar transferases"/>
    <property type="match status" value="1"/>
</dbReference>
<dbReference type="AlphaFoldDB" id="A0A9P5D5L7"/>
<dbReference type="Proteomes" id="UP000749293">
    <property type="component" value="Unassembled WGS sequence"/>
</dbReference>
<keyword evidence="3" id="KW-0472">Membrane</keyword>
<evidence type="ECO:0000256" key="1">
    <source>
        <dbReference type="ARBA" id="ARBA00009003"/>
    </source>
</evidence>
<keyword evidence="3" id="KW-0812">Transmembrane</keyword>
<dbReference type="Pfam" id="PF04488">
    <property type="entry name" value="Gly_transf_sug"/>
    <property type="match status" value="1"/>
</dbReference>
<dbReference type="PANTHER" id="PTHR32385">
    <property type="entry name" value="MANNOSYL PHOSPHORYLINOSITOL CERAMIDE SYNTHASE"/>
    <property type="match status" value="1"/>
</dbReference>
<dbReference type="RefSeq" id="XP_035323333.1">
    <property type="nucleotide sequence ID" value="XM_035467321.1"/>
</dbReference>
<dbReference type="OrthoDB" id="3647at2759"/>
<organism evidence="4 5">
    <name type="scientific">Geosmithia morbida</name>
    <dbReference type="NCBI Taxonomy" id="1094350"/>
    <lineage>
        <taxon>Eukaryota</taxon>
        <taxon>Fungi</taxon>
        <taxon>Dikarya</taxon>
        <taxon>Ascomycota</taxon>
        <taxon>Pezizomycotina</taxon>
        <taxon>Sordariomycetes</taxon>
        <taxon>Hypocreomycetidae</taxon>
        <taxon>Hypocreales</taxon>
        <taxon>Bionectriaceae</taxon>
        <taxon>Geosmithia</taxon>
    </lineage>
</organism>
<dbReference type="GO" id="GO:0016020">
    <property type="term" value="C:membrane"/>
    <property type="evidence" value="ECO:0007669"/>
    <property type="project" value="GOC"/>
</dbReference>
<dbReference type="InterPro" id="IPR051706">
    <property type="entry name" value="Glycosyltransferase_domain"/>
</dbReference>